<name>A0A495WJ29_9BACT</name>
<keyword evidence="4 7" id="KW-0812">Transmembrane</keyword>
<organism evidence="9 10">
    <name type="scientific">Coprobacter fastidiosus NSB1 = JCM 33896</name>
    <dbReference type="NCBI Taxonomy" id="1349822"/>
    <lineage>
        <taxon>Bacteria</taxon>
        <taxon>Pseudomonadati</taxon>
        <taxon>Bacteroidota</taxon>
        <taxon>Bacteroidia</taxon>
        <taxon>Bacteroidales</taxon>
        <taxon>Barnesiellaceae</taxon>
        <taxon>Coprobacter</taxon>
    </lineage>
</organism>
<evidence type="ECO:0000256" key="7">
    <source>
        <dbReference type="SAM" id="Phobius"/>
    </source>
</evidence>
<evidence type="ECO:0000256" key="2">
    <source>
        <dbReference type="ARBA" id="ARBA00007400"/>
    </source>
</evidence>
<protein>
    <submittedName>
        <fullName evidence="9">Surface polysaccharide O-acyltransferase-like enzyme</fullName>
    </submittedName>
</protein>
<dbReference type="RefSeq" id="WP_022601045.1">
    <property type="nucleotide sequence ID" value="NZ_KI440792.1"/>
</dbReference>
<feature type="transmembrane region" description="Helical" evidence="7">
    <location>
        <begin position="46"/>
        <end position="67"/>
    </location>
</feature>
<evidence type="ECO:0000256" key="5">
    <source>
        <dbReference type="ARBA" id="ARBA00022989"/>
    </source>
</evidence>
<dbReference type="PANTHER" id="PTHR40074:SF2">
    <property type="entry name" value="O-ACETYLTRANSFERASE WECH"/>
    <property type="match status" value="1"/>
</dbReference>
<evidence type="ECO:0000256" key="3">
    <source>
        <dbReference type="ARBA" id="ARBA00022475"/>
    </source>
</evidence>
<reference evidence="9 10" key="1">
    <citation type="submission" date="2018-10" db="EMBL/GenBank/DDBJ databases">
        <title>Genomic Encyclopedia of Archaeal and Bacterial Type Strains, Phase II (KMG-II): from individual species to whole genera.</title>
        <authorList>
            <person name="Goeker M."/>
        </authorList>
    </citation>
    <scope>NUCLEOTIDE SEQUENCE [LARGE SCALE GENOMIC DNA]</scope>
    <source>
        <strain evidence="9 10">NSB1</strain>
    </source>
</reference>
<feature type="transmembrane region" description="Helical" evidence="7">
    <location>
        <begin position="209"/>
        <end position="228"/>
    </location>
</feature>
<dbReference type="GO" id="GO:0016413">
    <property type="term" value="F:O-acetyltransferase activity"/>
    <property type="evidence" value="ECO:0007669"/>
    <property type="project" value="TreeGrafter"/>
</dbReference>
<dbReference type="PANTHER" id="PTHR40074">
    <property type="entry name" value="O-ACETYLTRANSFERASE WECH"/>
    <property type="match status" value="1"/>
</dbReference>
<comment type="subcellular location">
    <subcellularLocation>
        <location evidence="1">Cell membrane</location>
        <topology evidence="1">Multi-pass membrane protein</topology>
    </subcellularLocation>
</comment>
<feature type="transmembrane region" description="Helical" evidence="7">
    <location>
        <begin position="7"/>
        <end position="26"/>
    </location>
</feature>
<evidence type="ECO:0000256" key="1">
    <source>
        <dbReference type="ARBA" id="ARBA00004651"/>
    </source>
</evidence>
<dbReference type="GO" id="GO:0005886">
    <property type="term" value="C:plasma membrane"/>
    <property type="evidence" value="ECO:0007669"/>
    <property type="project" value="UniProtKB-SubCell"/>
</dbReference>
<feature type="transmembrane region" description="Helical" evidence="7">
    <location>
        <begin position="120"/>
        <end position="143"/>
    </location>
</feature>
<keyword evidence="10" id="KW-1185">Reference proteome</keyword>
<feature type="transmembrane region" description="Helical" evidence="7">
    <location>
        <begin position="240"/>
        <end position="257"/>
    </location>
</feature>
<feature type="domain" description="Acyltransferase 3" evidence="8">
    <location>
        <begin position="8"/>
        <end position="319"/>
    </location>
</feature>
<feature type="transmembrane region" description="Helical" evidence="7">
    <location>
        <begin position="79"/>
        <end position="100"/>
    </location>
</feature>
<dbReference type="InterPro" id="IPR002656">
    <property type="entry name" value="Acyl_transf_3_dom"/>
</dbReference>
<dbReference type="Proteomes" id="UP000269493">
    <property type="component" value="Unassembled WGS sequence"/>
</dbReference>
<evidence type="ECO:0000259" key="8">
    <source>
        <dbReference type="Pfam" id="PF01757"/>
    </source>
</evidence>
<keyword evidence="9" id="KW-0808">Transferase</keyword>
<dbReference type="EMBL" id="RBXN01000001">
    <property type="protein sequence ID" value="RKT61536.1"/>
    <property type="molecule type" value="Genomic_DNA"/>
</dbReference>
<dbReference type="GeneID" id="92927731"/>
<feature type="transmembrane region" description="Helical" evidence="7">
    <location>
        <begin position="269"/>
        <end position="288"/>
    </location>
</feature>
<dbReference type="GO" id="GO:0009246">
    <property type="term" value="P:enterobacterial common antigen biosynthetic process"/>
    <property type="evidence" value="ECO:0007669"/>
    <property type="project" value="TreeGrafter"/>
</dbReference>
<keyword evidence="6 7" id="KW-0472">Membrane</keyword>
<evidence type="ECO:0000313" key="10">
    <source>
        <dbReference type="Proteomes" id="UP000269493"/>
    </source>
</evidence>
<keyword evidence="9" id="KW-0012">Acyltransferase</keyword>
<feature type="transmembrane region" description="Helical" evidence="7">
    <location>
        <begin position="300"/>
        <end position="321"/>
    </location>
</feature>
<dbReference type="Pfam" id="PF01757">
    <property type="entry name" value="Acyl_transf_3"/>
    <property type="match status" value="1"/>
</dbReference>
<keyword evidence="5 7" id="KW-1133">Transmembrane helix</keyword>
<feature type="transmembrane region" description="Helical" evidence="7">
    <location>
        <begin position="155"/>
        <end position="175"/>
    </location>
</feature>
<keyword evidence="3" id="KW-1003">Cell membrane</keyword>
<evidence type="ECO:0000313" key="9">
    <source>
        <dbReference type="EMBL" id="RKT61536.1"/>
    </source>
</evidence>
<sequence>MIREKRLAGLDIVRSLAILFVVAHHFDLHTEFLITPFIGVNMFIQGAFASLFLVAVPLFLLLTGFLNTNKKLTLTYYKGIIRVLSAYLVYSIVTILYRIIINGEHLSVFLWLRQIFNYTAIPYGWYIEMYIGLFILIPFLNIIYNNLQEKKNKQILILTFLVLTALPPFFNQAGYKFVPDDFVALYPVTFYFIGAYIHEYKFKFSKLKLSLILLFLCMLDPIINLMMGNTYRFVLGGRDSLFYTAIAVIVFLLFYDVDFKSKMITKISLLSLDMYLCSWIFDNLYYTYFKAHYFESQQQFFAFFPIIIPLVFFSSFGVAWLREKVNWGIKKIL</sequence>
<feature type="transmembrane region" description="Helical" evidence="7">
    <location>
        <begin position="181"/>
        <end position="197"/>
    </location>
</feature>
<comment type="caution">
    <text evidence="9">The sequence shown here is derived from an EMBL/GenBank/DDBJ whole genome shotgun (WGS) entry which is preliminary data.</text>
</comment>
<comment type="similarity">
    <text evidence="2">Belongs to the acyltransferase 3 family.</text>
</comment>
<dbReference type="AlphaFoldDB" id="A0A495WJ29"/>
<evidence type="ECO:0000256" key="6">
    <source>
        <dbReference type="ARBA" id="ARBA00023136"/>
    </source>
</evidence>
<evidence type="ECO:0000256" key="4">
    <source>
        <dbReference type="ARBA" id="ARBA00022692"/>
    </source>
</evidence>
<accession>A0A495WJ29</accession>
<gene>
    <name evidence="9" type="ORF">BC742_0590</name>
</gene>
<proteinExistence type="inferred from homology"/>